<dbReference type="Proteomes" id="UP001201812">
    <property type="component" value="Unassembled WGS sequence"/>
</dbReference>
<accession>A0AAD4NEA3</accession>
<name>A0AAD4NEA3_9BILA</name>
<gene>
    <name evidence="2" type="ORF">DdX_00009</name>
</gene>
<reference evidence="2" key="1">
    <citation type="submission" date="2022-01" db="EMBL/GenBank/DDBJ databases">
        <title>Genome Sequence Resource for Two Populations of Ditylenchus destructor, the Migratory Endoparasitic Phytonematode.</title>
        <authorList>
            <person name="Zhang H."/>
            <person name="Lin R."/>
            <person name="Xie B."/>
        </authorList>
    </citation>
    <scope>NUCLEOTIDE SEQUENCE</scope>
    <source>
        <strain evidence="2">BazhouSP</strain>
    </source>
</reference>
<sequence>MEDLVKQMLEQTKMLQETLREERERAREERERADTKAREDRDRFEAQLREERERAEERFTALLTKQTGLAPSEHEAKGRCIRILEKAEEDDRVATLDELKEECKKVDVFNTGMVGLSGQVASMNINAVNTHKPKRARQFRKPLNRYSENSNRNYGNFRPMQQGNFAGKNFNKISSNKPSSYPKSKTLLLRLWW</sequence>
<keyword evidence="3" id="KW-1185">Reference proteome</keyword>
<evidence type="ECO:0000256" key="1">
    <source>
        <dbReference type="SAM" id="MobiDB-lite"/>
    </source>
</evidence>
<dbReference type="EMBL" id="JAKKPZ010000001">
    <property type="protein sequence ID" value="KAI1727871.1"/>
    <property type="molecule type" value="Genomic_DNA"/>
</dbReference>
<feature type="compositionally biased region" description="Basic and acidic residues" evidence="1">
    <location>
        <begin position="18"/>
        <end position="52"/>
    </location>
</feature>
<comment type="caution">
    <text evidence="2">The sequence shown here is derived from an EMBL/GenBank/DDBJ whole genome shotgun (WGS) entry which is preliminary data.</text>
</comment>
<dbReference type="AlphaFoldDB" id="A0AAD4NEA3"/>
<feature type="region of interest" description="Disordered" evidence="1">
    <location>
        <begin position="1"/>
        <end position="52"/>
    </location>
</feature>
<evidence type="ECO:0000313" key="2">
    <source>
        <dbReference type="EMBL" id="KAI1727871.1"/>
    </source>
</evidence>
<organism evidence="2 3">
    <name type="scientific">Ditylenchus destructor</name>
    <dbReference type="NCBI Taxonomy" id="166010"/>
    <lineage>
        <taxon>Eukaryota</taxon>
        <taxon>Metazoa</taxon>
        <taxon>Ecdysozoa</taxon>
        <taxon>Nematoda</taxon>
        <taxon>Chromadorea</taxon>
        <taxon>Rhabditida</taxon>
        <taxon>Tylenchina</taxon>
        <taxon>Tylenchomorpha</taxon>
        <taxon>Sphaerularioidea</taxon>
        <taxon>Anguinidae</taxon>
        <taxon>Anguininae</taxon>
        <taxon>Ditylenchus</taxon>
    </lineage>
</organism>
<evidence type="ECO:0000313" key="3">
    <source>
        <dbReference type="Proteomes" id="UP001201812"/>
    </source>
</evidence>
<proteinExistence type="predicted"/>
<protein>
    <submittedName>
        <fullName evidence="2">Uncharacterized protein</fullName>
    </submittedName>
</protein>